<name>A0A1I7GNN8_9FLAO</name>
<dbReference type="AlphaFoldDB" id="A0A1I7GNN8"/>
<dbReference type="STRING" id="1224947.SAMN05216480_105121"/>
<proteinExistence type="predicted"/>
<dbReference type="InterPro" id="IPR018550">
    <property type="entry name" value="Lipid-A_deacylase-rel"/>
</dbReference>
<organism evidence="1 2">
    <name type="scientific">Pustulibacterium marinum</name>
    <dbReference type="NCBI Taxonomy" id="1224947"/>
    <lineage>
        <taxon>Bacteria</taxon>
        <taxon>Pseudomonadati</taxon>
        <taxon>Bacteroidota</taxon>
        <taxon>Flavobacteriia</taxon>
        <taxon>Flavobacteriales</taxon>
        <taxon>Flavobacteriaceae</taxon>
        <taxon>Pustulibacterium</taxon>
    </lineage>
</organism>
<gene>
    <name evidence="1" type="ORF">SAMN05216480_105121</name>
</gene>
<evidence type="ECO:0000313" key="1">
    <source>
        <dbReference type="EMBL" id="SFU50047.1"/>
    </source>
</evidence>
<accession>A0A1I7GNN8</accession>
<sequence>MKQFFLLLCLFSFKLTLGQEKTHVYSVDLSYSYGNIARHNNSMAHLITGHPEGVFASISKETFGYEEWAQRYNFPDYGLTINYQELKNEALGDNFGLYAHYSFYFFKRNLMMRIGSGIAYATNPYDKVTNNRNNAFGSTLLPSTFLMLNYKKNHIFKNFGLQGGLTMIHYSNGNTKAPNTSINIIALNLGVNYDLSEEKPAYQHTLTNDKFTEPIKLNLAFRSGVNSSDNIGSGQFPFYIFSAYADKRINHVSALQLGGDAFLSTFLQEYVKYRSIAYPEESIKGDEDYKRFGVFVGHELFINKLSFVTQAGYYYYNPVHFESDFYQRLGLKYYISPKVFGAVTLKTHMAKAEAIEFGIGVRL</sequence>
<dbReference type="Proteomes" id="UP000199138">
    <property type="component" value="Unassembled WGS sequence"/>
</dbReference>
<dbReference type="OrthoDB" id="627554at2"/>
<evidence type="ECO:0000313" key="2">
    <source>
        <dbReference type="Proteomes" id="UP000199138"/>
    </source>
</evidence>
<protein>
    <submittedName>
        <fullName evidence="1">Lipid A 3-O-deacylase (PagL)</fullName>
    </submittedName>
</protein>
<dbReference type="RefSeq" id="WP_093024790.1">
    <property type="nucleotide sequence ID" value="NZ_FPBK01000005.1"/>
</dbReference>
<dbReference type="Pfam" id="PF09411">
    <property type="entry name" value="PagL"/>
    <property type="match status" value="1"/>
</dbReference>
<dbReference type="EMBL" id="FPBK01000005">
    <property type="protein sequence ID" value="SFU50047.1"/>
    <property type="molecule type" value="Genomic_DNA"/>
</dbReference>
<reference evidence="1 2" key="1">
    <citation type="submission" date="2016-10" db="EMBL/GenBank/DDBJ databases">
        <authorList>
            <person name="de Groot N.N."/>
        </authorList>
    </citation>
    <scope>NUCLEOTIDE SEQUENCE [LARGE SCALE GENOMIC DNA]</scope>
    <source>
        <strain evidence="1 2">CGMCC 1.12333</strain>
    </source>
</reference>
<keyword evidence="2" id="KW-1185">Reference proteome</keyword>
<dbReference type="Gene3D" id="2.40.160.20">
    <property type="match status" value="1"/>
</dbReference>